<accession>A0ABD2ZUN5</accession>
<evidence type="ECO:0000313" key="1">
    <source>
        <dbReference type="EMBL" id="KAL3522829.1"/>
    </source>
</evidence>
<comment type="caution">
    <text evidence="1">The sequence shown here is derived from an EMBL/GenBank/DDBJ whole genome shotgun (WGS) entry which is preliminary data.</text>
</comment>
<dbReference type="EMBL" id="JBJUIK010000007">
    <property type="protein sequence ID" value="KAL3522829.1"/>
    <property type="molecule type" value="Genomic_DNA"/>
</dbReference>
<feature type="non-terminal residue" evidence="1">
    <location>
        <position position="1"/>
    </location>
</feature>
<organism evidence="1 2">
    <name type="scientific">Cinchona calisaya</name>
    <dbReference type="NCBI Taxonomy" id="153742"/>
    <lineage>
        <taxon>Eukaryota</taxon>
        <taxon>Viridiplantae</taxon>
        <taxon>Streptophyta</taxon>
        <taxon>Embryophyta</taxon>
        <taxon>Tracheophyta</taxon>
        <taxon>Spermatophyta</taxon>
        <taxon>Magnoliopsida</taxon>
        <taxon>eudicotyledons</taxon>
        <taxon>Gunneridae</taxon>
        <taxon>Pentapetalae</taxon>
        <taxon>asterids</taxon>
        <taxon>lamiids</taxon>
        <taxon>Gentianales</taxon>
        <taxon>Rubiaceae</taxon>
        <taxon>Cinchonoideae</taxon>
        <taxon>Cinchoneae</taxon>
        <taxon>Cinchona</taxon>
    </lineage>
</organism>
<gene>
    <name evidence="1" type="ORF">ACH5RR_015663</name>
</gene>
<keyword evidence="2" id="KW-1185">Reference proteome</keyword>
<proteinExistence type="predicted"/>
<protein>
    <submittedName>
        <fullName evidence="1">Uncharacterized protein</fullName>
    </submittedName>
</protein>
<name>A0ABD2ZUN5_9GENT</name>
<dbReference type="Proteomes" id="UP001630127">
    <property type="component" value="Unassembled WGS sequence"/>
</dbReference>
<dbReference type="AlphaFoldDB" id="A0ABD2ZUN5"/>
<evidence type="ECO:0000313" key="2">
    <source>
        <dbReference type="Proteomes" id="UP001630127"/>
    </source>
</evidence>
<sequence>DYKDHMEKHFVDYRASLEFEDLVEDRSMGYFDEGYDQALSYVKKKYPSLDIEDLLQGRVPSTSFHPSSSGVSPEDGAA</sequence>
<reference evidence="1 2" key="1">
    <citation type="submission" date="2024-11" db="EMBL/GenBank/DDBJ databases">
        <title>A near-complete genome assembly of Cinchona calisaya.</title>
        <authorList>
            <person name="Lian D.C."/>
            <person name="Zhao X.W."/>
            <person name="Wei L."/>
        </authorList>
    </citation>
    <scope>NUCLEOTIDE SEQUENCE [LARGE SCALE GENOMIC DNA]</scope>
    <source>
        <tissue evidence="1">Nenye</tissue>
    </source>
</reference>